<evidence type="ECO:0000313" key="6">
    <source>
        <dbReference type="Proteomes" id="UP000178449"/>
    </source>
</evidence>
<dbReference type="Gene3D" id="3.90.1150.10">
    <property type="entry name" value="Aspartate Aminotransferase, domain 1"/>
    <property type="match status" value="1"/>
</dbReference>
<evidence type="ECO:0000256" key="2">
    <source>
        <dbReference type="ARBA" id="ARBA00022898"/>
    </source>
</evidence>
<protein>
    <recommendedName>
        <fullName evidence="3">Aminotransferase</fullName>
        <ecNumber evidence="3">2.6.1.-</ecNumber>
    </recommendedName>
</protein>
<dbReference type="PANTHER" id="PTHR42885:SF1">
    <property type="entry name" value="THREONINE-PHOSPHATE DECARBOXYLASE"/>
    <property type="match status" value="1"/>
</dbReference>
<gene>
    <name evidence="5" type="ORF">A2527_08800</name>
</gene>
<dbReference type="InterPro" id="IPR015424">
    <property type="entry name" value="PyrdxlP-dep_Trfase"/>
</dbReference>
<dbReference type="GO" id="GO:0030170">
    <property type="term" value="F:pyridoxal phosphate binding"/>
    <property type="evidence" value="ECO:0007669"/>
    <property type="project" value="InterPro"/>
</dbReference>
<evidence type="ECO:0000313" key="5">
    <source>
        <dbReference type="EMBL" id="OGG95303.1"/>
    </source>
</evidence>
<evidence type="ECO:0000259" key="4">
    <source>
        <dbReference type="Pfam" id="PF00155"/>
    </source>
</evidence>
<dbReference type="Proteomes" id="UP000178449">
    <property type="component" value="Unassembled WGS sequence"/>
</dbReference>
<name>A0A1F6GB17_9PROT</name>
<dbReference type="Gene3D" id="3.40.640.10">
    <property type="entry name" value="Type I PLP-dependent aspartate aminotransferase-like (Major domain)"/>
    <property type="match status" value="1"/>
</dbReference>
<keyword evidence="2" id="KW-0663">Pyridoxal phosphate</keyword>
<evidence type="ECO:0000256" key="3">
    <source>
        <dbReference type="RuleBase" id="RU000481"/>
    </source>
</evidence>
<comment type="caution">
    <text evidence="5">The sequence shown here is derived from an EMBL/GenBank/DDBJ whole genome shotgun (WGS) entry which is preliminary data.</text>
</comment>
<keyword evidence="3" id="KW-0808">Transferase</keyword>
<dbReference type="InterPro" id="IPR015421">
    <property type="entry name" value="PyrdxlP-dep_Trfase_major"/>
</dbReference>
<dbReference type="InterPro" id="IPR004839">
    <property type="entry name" value="Aminotransferase_I/II_large"/>
</dbReference>
<dbReference type="PROSITE" id="PS00105">
    <property type="entry name" value="AA_TRANSFER_CLASS_1"/>
    <property type="match status" value="1"/>
</dbReference>
<dbReference type="EC" id="2.6.1.-" evidence="3"/>
<dbReference type="EMBL" id="MFNE01000026">
    <property type="protein sequence ID" value="OGG95303.1"/>
    <property type="molecule type" value="Genomic_DNA"/>
</dbReference>
<comment type="cofactor">
    <cofactor evidence="1 3">
        <name>pyridoxal 5'-phosphate</name>
        <dbReference type="ChEBI" id="CHEBI:597326"/>
    </cofactor>
</comment>
<dbReference type="GO" id="GO:0008483">
    <property type="term" value="F:transaminase activity"/>
    <property type="evidence" value="ECO:0007669"/>
    <property type="project" value="UniProtKB-KW"/>
</dbReference>
<reference evidence="5 6" key="1">
    <citation type="journal article" date="2016" name="Nat. Commun.">
        <title>Thousands of microbial genomes shed light on interconnected biogeochemical processes in an aquifer system.</title>
        <authorList>
            <person name="Anantharaman K."/>
            <person name="Brown C.T."/>
            <person name="Hug L.A."/>
            <person name="Sharon I."/>
            <person name="Castelle C.J."/>
            <person name="Probst A.J."/>
            <person name="Thomas B.C."/>
            <person name="Singh A."/>
            <person name="Wilkins M.J."/>
            <person name="Karaoz U."/>
            <person name="Brodie E.L."/>
            <person name="Williams K.H."/>
            <person name="Hubbard S.S."/>
            <person name="Banfield J.F."/>
        </authorList>
    </citation>
    <scope>NUCLEOTIDE SEQUENCE [LARGE SCALE GENOMIC DNA]</scope>
</reference>
<dbReference type="STRING" id="1817772.A2527_08800"/>
<dbReference type="AlphaFoldDB" id="A0A1F6GB17"/>
<evidence type="ECO:0000256" key="1">
    <source>
        <dbReference type="ARBA" id="ARBA00001933"/>
    </source>
</evidence>
<keyword evidence="3" id="KW-0032">Aminotransferase</keyword>
<comment type="similarity">
    <text evidence="3">Belongs to the class-I pyridoxal-phosphate-dependent aminotransferase family.</text>
</comment>
<dbReference type="Pfam" id="PF00155">
    <property type="entry name" value="Aminotran_1_2"/>
    <property type="match status" value="1"/>
</dbReference>
<accession>A0A1F6GB17</accession>
<dbReference type="InterPro" id="IPR004838">
    <property type="entry name" value="NHTrfase_class1_PyrdxlP-BS"/>
</dbReference>
<dbReference type="PANTHER" id="PTHR42885">
    <property type="entry name" value="HISTIDINOL-PHOSPHATE AMINOTRANSFERASE-RELATED"/>
    <property type="match status" value="1"/>
</dbReference>
<sequence>MPPKQVIDFSVNLSPLGLPLGLKTAWAKLINSLAQYPDPEGAGLFEYYNTLYRLSETNLLPLNGSIEGIYLLPVHLGLKRVLIAQPGFYDYEAACKLAGAEIKPWRLDLANQFSFAGLEKELEGVDAVILGSPHNPTGQSLKPTQILKLCSTYPHINFIIDQAFINLSCDPKSLSLLGPECLRPNLWVLHSLTKEWALPGLRLGALVGPDSEIRALKAKLPPWRLSGPALAAIPYLLGDTDYLKQVYSTLKQERSRLFSELASNPKLTLIPTDANFFLARYNPQEGLDPLLKSALEAGLMLRDGRNFKGLEGAWFRFAILAPAQNDRLLEFLK</sequence>
<dbReference type="InterPro" id="IPR015422">
    <property type="entry name" value="PyrdxlP-dep_Trfase_small"/>
</dbReference>
<dbReference type="SUPFAM" id="SSF53383">
    <property type="entry name" value="PLP-dependent transferases"/>
    <property type="match status" value="1"/>
</dbReference>
<dbReference type="CDD" id="cd00609">
    <property type="entry name" value="AAT_like"/>
    <property type="match status" value="1"/>
</dbReference>
<proteinExistence type="inferred from homology"/>
<feature type="domain" description="Aminotransferase class I/classII large" evidence="4">
    <location>
        <begin position="5"/>
        <end position="331"/>
    </location>
</feature>
<organism evidence="5 6">
    <name type="scientific">Candidatus Lambdaproteobacteria bacterium RIFOXYD2_FULL_50_16</name>
    <dbReference type="NCBI Taxonomy" id="1817772"/>
    <lineage>
        <taxon>Bacteria</taxon>
        <taxon>Pseudomonadati</taxon>
        <taxon>Pseudomonadota</taxon>
        <taxon>Candidatus Lambdaproteobacteria</taxon>
    </lineage>
</organism>